<evidence type="ECO:0000313" key="1">
    <source>
        <dbReference type="EMBL" id="GBO17683.1"/>
    </source>
</evidence>
<evidence type="ECO:0000313" key="2">
    <source>
        <dbReference type="EMBL" id="GBO17814.1"/>
    </source>
</evidence>
<protein>
    <submittedName>
        <fullName evidence="2">Uncharacterized protein</fullName>
    </submittedName>
</protein>
<keyword evidence="3" id="KW-1185">Reference proteome</keyword>
<name>A0A4Y2V0C5_ARAVE</name>
<dbReference type="AlphaFoldDB" id="A0A4Y2V0C5"/>
<proteinExistence type="predicted"/>
<dbReference type="EMBL" id="BGPR01041534">
    <property type="protein sequence ID" value="GBO17814.1"/>
    <property type="molecule type" value="Genomic_DNA"/>
</dbReference>
<dbReference type="EMBL" id="BGPR01041412">
    <property type="protein sequence ID" value="GBO17683.1"/>
    <property type="molecule type" value="Genomic_DNA"/>
</dbReference>
<reference evidence="2 3" key="1">
    <citation type="journal article" date="2019" name="Sci. Rep.">
        <title>Orb-weaving spider Araneus ventricosus genome elucidates the spidroin gene catalogue.</title>
        <authorList>
            <person name="Kono N."/>
            <person name="Nakamura H."/>
            <person name="Ohtoshi R."/>
            <person name="Moran D.A.P."/>
            <person name="Shinohara A."/>
            <person name="Yoshida Y."/>
            <person name="Fujiwara M."/>
            <person name="Mori M."/>
            <person name="Tomita M."/>
            <person name="Arakawa K."/>
        </authorList>
    </citation>
    <scope>NUCLEOTIDE SEQUENCE [LARGE SCALE GENOMIC DNA]</scope>
</reference>
<comment type="caution">
    <text evidence="2">The sequence shown here is derived from an EMBL/GenBank/DDBJ whole genome shotgun (WGS) entry which is preliminary data.</text>
</comment>
<evidence type="ECO:0000313" key="3">
    <source>
        <dbReference type="Proteomes" id="UP000499080"/>
    </source>
</evidence>
<gene>
    <name evidence="2" type="ORF">AVEN_116454_1</name>
    <name evidence="1" type="ORF">AVEN_119858_1</name>
</gene>
<organism evidence="2 3">
    <name type="scientific">Araneus ventricosus</name>
    <name type="common">Orbweaver spider</name>
    <name type="synonym">Epeira ventricosa</name>
    <dbReference type="NCBI Taxonomy" id="182803"/>
    <lineage>
        <taxon>Eukaryota</taxon>
        <taxon>Metazoa</taxon>
        <taxon>Ecdysozoa</taxon>
        <taxon>Arthropoda</taxon>
        <taxon>Chelicerata</taxon>
        <taxon>Arachnida</taxon>
        <taxon>Araneae</taxon>
        <taxon>Araneomorphae</taxon>
        <taxon>Entelegynae</taxon>
        <taxon>Araneoidea</taxon>
        <taxon>Araneidae</taxon>
        <taxon>Araneus</taxon>
    </lineage>
</organism>
<sequence>MSISSPACTADQTPTDRSFNVAWYLDFFRQDVTTHRFLSKVLDISAPSRDRTTSHDFSRYRFVTKVAKFVVKMVAKIEFHGMTPSKSSVKLSFLS</sequence>
<accession>A0A4Y2V0C5</accession>
<dbReference type="Proteomes" id="UP000499080">
    <property type="component" value="Unassembled WGS sequence"/>
</dbReference>